<keyword evidence="2" id="KW-1185">Reference proteome</keyword>
<evidence type="ECO:0000313" key="1">
    <source>
        <dbReference type="EMBL" id="KAK0478101.1"/>
    </source>
</evidence>
<dbReference type="Proteomes" id="UP001175228">
    <property type="component" value="Unassembled WGS sequence"/>
</dbReference>
<protein>
    <submittedName>
        <fullName evidence="1">Uncharacterized protein</fullName>
    </submittedName>
</protein>
<name>A0AA39P6B1_9AGAR</name>
<sequence>MPKLFTDHMEYLSATAKRLIVQVQACIEELQELESILVALHDASTWEEQSIPHWPTVLLRGSWSHLGGRQHHLFLLKSVANKLKGVSSVVSASLLALQEFNRALEFIRGTVDLDASPIPVEM</sequence>
<accession>A0AA39P6B1</accession>
<evidence type="ECO:0000313" key="2">
    <source>
        <dbReference type="Proteomes" id="UP001175228"/>
    </source>
</evidence>
<gene>
    <name evidence="1" type="ORF">EDD18DRAFT_1114222</name>
</gene>
<reference evidence="1" key="1">
    <citation type="submission" date="2023-06" db="EMBL/GenBank/DDBJ databases">
        <authorList>
            <consortium name="Lawrence Berkeley National Laboratory"/>
            <person name="Ahrendt S."/>
            <person name="Sahu N."/>
            <person name="Indic B."/>
            <person name="Wong-Bajracharya J."/>
            <person name="Merenyi Z."/>
            <person name="Ke H.-M."/>
            <person name="Monk M."/>
            <person name="Kocsube S."/>
            <person name="Drula E."/>
            <person name="Lipzen A."/>
            <person name="Balint B."/>
            <person name="Henrissat B."/>
            <person name="Andreopoulos B."/>
            <person name="Martin F.M."/>
            <person name="Harder C.B."/>
            <person name="Rigling D."/>
            <person name="Ford K.L."/>
            <person name="Foster G.D."/>
            <person name="Pangilinan J."/>
            <person name="Papanicolaou A."/>
            <person name="Barry K."/>
            <person name="LaButti K."/>
            <person name="Viragh M."/>
            <person name="Koriabine M."/>
            <person name="Yan M."/>
            <person name="Riley R."/>
            <person name="Champramary S."/>
            <person name="Plett K.L."/>
            <person name="Tsai I.J."/>
            <person name="Slot J."/>
            <person name="Sipos G."/>
            <person name="Plett J."/>
            <person name="Nagy L.G."/>
            <person name="Grigoriev I.V."/>
        </authorList>
    </citation>
    <scope>NUCLEOTIDE SEQUENCE</scope>
    <source>
        <strain evidence="1">HWK02</strain>
    </source>
</reference>
<dbReference type="AlphaFoldDB" id="A0AA39P6B1"/>
<comment type="caution">
    <text evidence="1">The sequence shown here is derived from an EMBL/GenBank/DDBJ whole genome shotgun (WGS) entry which is preliminary data.</text>
</comment>
<organism evidence="1 2">
    <name type="scientific">Armillaria luteobubalina</name>
    <dbReference type="NCBI Taxonomy" id="153913"/>
    <lineage>
        <taxon>Eukaryota</taxon>
        <taxon>Fungi</taxon>
        <taxon>Dikarya</taxon>
        <taxon>Basidiomycota</taxon>
        <taxon>Agaricomycotina</taxon>
        <taxon>Agaricomycetes</taxon>
        <taxon>Agaricomycetidae</taxon>
        <taxon>Agaricales</taxon>
        <taxon>Marasmiineae</taxon>
        <taxon>Physalacriaceae</taxon>
        <taxon>Armillaria</taxon>
    </lineage>
</organism>
<dbReference type="EMBL" id="JAUEPU010000097">
    <property type="protein sequence ID" value="KAK0478101.1"/>
    <property type="molecule type" value="Genomic_DNA"/>
</dbReference>
<proteinExistence type="predicted"/>